<dbReference type="Pfam" id="PF07348">
    <property type="entry name" value="Syd"/>
    <property type="match status" value="1"/>
</dbReference>
<proteinExistence type="inferred from homology"/>
<dbReference type="OrthoDB" id="5599437at2"/>
<evidence type="ECO:0000256" key="1">
    <source>
        <dbReference type="ARBA" id="ARBA00022475"/>
    </source>
</evidence>
<dbReference type="CDD" id="cd16323">
    <property type="entry name" value="Syd"/>
    <property type="match status" value="1"/>
</dbReference>
<organism evidence="5 6">
    <name type="scientific">Rheinheimera salexigens</name>
    <dbReference type="NCBI Taxonomy" id="1628148"/>
    <lineage>
        <taxon>Bacteria</taxon>
        <taxon>Pseudomonadati</taxon>
        <taxon>Pseudomonadota</taxon>
        <taxon>Gammaproteobacteria</taxon>
        <taxon>Chromatiales</taxon>
        <taxon>Chromatiaceae</taxon>
        <taxon>Rheinheimera</taxon>
    </lineage>
</organism>
<dbReference type="InterPro" id="IPR009948">
    <property type="entry name" value="Syd"/>
</dbReference>
<protein>
    <recommendedName>
        <fullName evidence="4">Protein Syd</fullName>
    </recommendedName>
</protein>
<sequence length="183" mass="20698">MTLSHIYSDFIQQSLLWHQQQQLTLTTWVDPASPSPCQVGDIVDGSVQWQPALQQPTADFSNVEQALELTLHPDIITFYQHYYGAGLAAEHQRGKLALLMVWNADDLNRLQQNIIGHILMKRRLKQPETVFFATTEDDDIMLSILNSTGEVYLERVGQDVSEKLAANLAQFISQIQPCAYEGL</sequence>
<evidence type="ECO:0000256" key="2">
    <source>
        <dbReference type="ARBA" id="ARBA00022519"/>
    </source>
</evidence>
<dbReference type="Gene3D" id="3.40.1580.20">
    <property type="entry name" value="Syd protein"/>
    <property type="match status" value="1"/>
</dbReference>
<gene>
    <name evidence="4" type="primary">syd</name>
    <name evidence="5" type="ORF">BI198_14265</name>
</gene>
<dbReference type="Proteomes" id="UP000242258">
    <property type="component" value="Unassembled WGS sequence"/>
</dbReference>
<dbReference type="GO" id="GO:0009898">
    <property type="term" value="C:cytoplasmic side of plasma membrane"/>
    <property type="evidence" value="ECO:0007669"/>
    <property type="project" value="InterPro"/>
</dbReference>
<keyword evidence="1 4" id="KW-1003">Cell membrane</keyword>
<evidence type="ECO:0000313" key="5">
    <source>
        <dbReference type="EMBL" id="OEY71114.1"/>
    </source>
</evidence>
<dbReference type="STRING" id="1628148.BI198_14265"/>
<dbReference type="HAMAP" id="MF_01104">
    <property type="entry name" value="Syd"/>
    <property type="match status" value="1"/>
</dbReference>
<dbReference type="AlphaFoldDB" id="A0A1E7QA97"/>
<keyword evidence="2 4" id="KW-0997">Cell inner membrane</keyword>
<accession>A0A1E7QA97</accession>
<dbReference type="NCBIfam" id="NF003439">
    <property type="entry name" value="PRK04968.1"/>
    <property type="match status" value="1"/>
</dbReference>
<comment type="caution">
    <text evidence="5">The sequence shown here is derived from an EMBL/GenBank/DDBJ whole genome shotgun (WGS) entry which is preliminary data.</text>
</comment>
<name>A0A1E7QA97_9GAMM</name>
<evidence type="ECO:0000313" key="6">
    <source>
        <dbReference type="Proteomes" id="UP000242258"/>
    </source>
</evidence>
<comment type="subcellular location">
    <subcellularLocation>
        <location evidence="4">Cell inner membrane</location>
        <topology evidence="4">Peripheral membrane protein</topology>
        <orientation evidence="4">Cytoplasmic side</orientation>
    </subcellularLocation>
    <text evidence="4">Loosely associated with the cytoplasmic side of the inner membrane, probably via SecY.</text>
</comment>
<dbReference type="EMBL" id="MKEK01000001">
    <property type="protein sequence ID" value="OEY71114.1"/>
    <property type="molecule type" value="Genomic_DNA"/>
</dbReference>
<comment type="similarity">
    <text evidence="4">Belongs to the Syd family.</text>
</comment>
<evidence type="ECO:0000256" key="4">
    <source>
        <dbReference type="HAMAP-Rule" id="MF_01104"/>
    </source>
</evidence>
<comment type="function">
    <text evidence="4">Interacts with the SecY protein in vivo. May bind preferentially to an uncomplexed state of SecY, thus functioning either as a chelating agent for excess SecY in the cell or as a regulatory factor that negatively controls the translocase function.</text>
</comment>
<reference evidence="6" key="1">
    <citation type="submission" date="2016-09" db="EMBL/GenBank/DDBJ databases">
        <authorList>
            <person name="Wan X."/>
            <person name="Hou S."/>
        </authorList>
    </citation>
    <scope>NUCLEOTIDE SEQUENCE [LARGE SCALE GENOMIC DNA]</scope>
    <source>
        <strain evidence="6">KH87</strain>
    </source>
</reference>
<keyword evidence="6" id="KW-1185">Reference proteome</keyword>
<evidence type="ECO:0000256" key="3">
    <source>
        <dbReference type="ARBA" id="ARBA00023136"/>
    </source>
</evidence>
<keyword evidence="3 4" id="KW-0472">Membrane</keyword>
<dbReference type="InterPro" id="IPR038228">
    <property type="entry name" value="Syd_sf"/>
</dbReference>